<accession>A0ABP9VK30</accession>
<protein>
    <submittedName>
        <fullName evidence="1">Uncharacterized protein</fullName>
    </submittedName>
</protein>
<proteinExistence type="predicted"/>
<dbReference type="Proteomes" id="UP001416858">
    <property type="component" value="Unassembled WGS sequence"/>
</dbReference>
<comment type="caution">
    <text evidence="1">The sequence shown here is derived from an EMBL/GenBank/DDBJ whole genome shotgun (WGS) entry which is preliminary data.</text>
</comment>
<gene>
    <name evidence="1" type="ORF">Rcae01_01004</name>
</gene>
<evidence type="ECO:0000313" key="2">
    <source>
        <dbReference type="Proteomes" id="UP001416858"/>
    </source>
</evidence>
<evidence type="ECO:0000313" key="1">
    <source>
        <dbReference type="EMBL" id="GAA5505559.1"/>
    </source>
</evidence>
<organism evidence="1 2">
    <name type="scientific">Novipirellula caenicola</name>
    <dbReference type="NCBI Taxonomy" id="1536901"/>
    <lineage>
        <taxon>Bacteria</taxon>
        <taxon>Pseudomonadati</taxon>
        <taxon>Planctomycetota</taxon>
        <taxon>Planctomycetia</taxon>
        <taxon>Pirellulales</taxon>
        <taxon>Pirellulaceae</taxon>
        <taxon>Novipirellula</taxon>
    </lineage>
</organism>
<dbReference type="EMBL" id="BAABRO010000002">
    <property type="protein sequence ID" value="GAA5505559.1"/>
    <property type="molecule type" value="Genomic_DNA"/>
</dbReference>
<reference evidence="1 2" key="1">
    <citation type="submission" date="2024-02" db="EMBL/GenBank/DDBJ databases">
        <title>Rhodopirellula caenicola NBRC 110016.</title>
        <authorList>
            <person name="Ichikawa N."/>
            <person name="Katano-Makiyama Y."/>
            <person name="Hidaka K."/>
        </authorList>
    </citation>
    <scope>NUCLEOTIDE SEQUENCE [LARGE SCALE GENOMIC DNA]</scope>
    <source>
        <strain evidence="1 2">NBRC 110016</strain>
    </source>
</reference>
<keyword evidence="2" id="KW-1185">Reference proteome</keyword>
<name>A0ABP9VK30_9BACT</name>
<sequence length="77" mass="8248">MTLFTSEKEGNQIRQASIVAEHRQSHSVHLADCVAAKSRRLRTPAGCGGAVRKFRPQIRFGGSEADVAETGGGLLID</sequence>